<gene>
    <name evidence="2" type="ORF">C5167_012909</name>
</gene>
<feature type="compositionally biased region" description="Low complexity" evidence="1">
    <location>
        <begin position="11"/>
        <end position="22"/>
    </location>
</feature>
<dbReference type="Gramene" id="RZC54054">
    <property type="protein sequence ID" value="RZC54054"/>
    <property type="gene ID" value="C5167_012909"/>
</dbReference>
<organism evidence="2 3">
    <name type="scientific">Papaver somniferum</name>
    <name type="common">Opium poppy</name>
    <dbReference type="NCBI Taxonomy" id="3469"/>
    <lineage>
        <taxon>Eukaryota</taxon>
        <taxon>Viridiplantae</taxon>
        <taxon>Streptophyta</taxon>
        <taxon>Embryophyta</taxon>
        <taxon>Tracheophyta</taxon>
        <taxon>Spermatophyta</taxon>
        <taxon>Magnoliopsida</taxon>
        <taxon>Ranunculales</taxon>
        <taxon>Papaveraceae</taxon>
        <taxon>Papaveroideae</taxon>
        <taxon>Papaver</taxon>
    </lineage>
</organism>
<reference evidence="2 3" key="1">
    <citation type="journal article" date="2018" name="Science">
        <title>The opium poppy genome and morphinan production.</title>
        <authorList>
            <person name="Guo L."/>
            <person name="Winzer T."/>
            <person name="Yang X."/>
            <person name="Li Y."/>
            <person name="Ning Z."/>
            <person name="He Z."/>
            <person name="Teodor R."/>
            <person name="Lu Y."/>
            <person name="Bowser T.A."/>
            <person name="Graham I.A."/>
            <person name="Ye K."/>
        </authorList>
    </citation>
    <scope>NUCLEOTIDE SEQUENCE [LARGE SCALE GENOMIC DNA]</scope>
    <source>
        <strain evidence="3">cv. HN1</strain>
        <tissue evidence="2">Leaves</tissue>
    </source>
</reference>
<name>A0A4Y7IYV0_PAPSO</name>
<keyword evidence="3" id="KW-1185">Reference proteome</keyword>
<dbReference type="EMBL" id="CM010717">
    <property type="protein sequence ID" value="RZC54054.1"/>
    <property type="molecule type" value="Genomic_DNA"/>
</dbReference>
<dbReference type="AlphaFoldDB" id="A0A4Y7IYV0"/>
<evidence type="ECO:0000313" key="3">
    <source>
        <dbReference type="Proteomes" id="UP000316621"/>
    </source>
</evidence>
<dbReference type="Proteomes" id="UP000316621">
    <property type="component" value="Chromosome 3"/>
</dbReference>
<accession>A0A4Y7IYV0</accession>
<evidence type="ECO:0000313" key="2">
    <source>
        <dbReference type="EMBL" id="RZC54054.1"/>
    </source>
</evidence>
<feature type="region of interest" description="Disordered" evidence="1">
    <location>
        <begin position="1"/>
        <end position="22"/>
    </location>
</feature>
<sequence length="147" mass="16383">MRVAAGLHGLTSRQSTSTTTATATSTFSRESFDNEIAVSSLGSIVRILHVACEVKPVRPCVGELCVYEIELQSLTRLRKLVGKVLDSSKQVSTSHYKDRDFSVLSFTLKLSLLYRVKATAALEIESVYQQYCQQYVRTLDKGEEADR</sequence>
<evidence type="ECO:0000256" key="1">
    <source>
        <dbReference type="SAM" id="MobiDB-lite"/>
    </source>
</evidence>
<proteinExistence type="predicted"/>
<protein>
    <submittedName>
        <fullName evidence="2">Uncharacterized protein</fullName>
    </submittedName>
</protein>